<organism evidence="15 16">
    <name type="scientific">Caldicoprobacter faecalis</name>
    <dbReference type="NCBI Taxonomy" id="937334"/>
    <lineage>
        <taxon>Bacteria</taxon>
        <taxon>Bacillati</taxon>
        <taxon>Bacillota</taxon>
        <taxon>Clostridia</taxon>
        <taxon>Caldicoprobacterales</taxon>
        <taxon>Caldicoprobacteraceae</taxon>
        <taxon>Caldicoprobacter</taxon>
    </lineage>
</organism>
<dbReference type="Pfam" id="PF13558">
    <property type="entry name" value="SbcC_Walker_B"/>
    <property type="match status" value="1"/>
</dbReference>
<dbReference type="InterPro" id="IPR038729">
    <property type="entry name" value="Rad50/SbcC_AAA"/>
</dbReference>
<evidence type="ECO:0000256" key="11">
    <source>
        <dbReference type="ARBA" id="ARBA00023204"/>
    </source>
</evidence>
<proteinExistence type="inferred from homology"/>
<dbReference type="PROSITE" id="PS51131">
    <property type="entry name" value="ZN_HOOK"/>
    <property type="match status" value="1"/>
</dbReference>
<name>A0A1I5VA74_9FIRM</name>
<evidence type="ECO:0000256" key="12">
    <source>
        <dbReference type="PROSITE-ProRule" id="PRU00471"/>
    </source>
</evidence>
<keyword evidence="15" id="KW-0269">Exonuclease</keyword>
<keyword evidence="9" id="KW-0067">ATP-binding</keyword>
<keyword evidence="15" id="KW-0540">Nuclease</keyword>
<comment type="similarity">
    <text evidence="1">Belongs to the SMC family. SbcC subfamily.</text>
</comment>
<keyword evidence="10 13" id="KW-0175">Coiled coil</keyword>
<keyword evidence="7" id="KW-0378">Hydrolase</keyword>
<dbReference type="Pfam" id="PF13476">
    <property type="entry name" value="AAA_23"/>
    <property type="match status" value="1"/>
</dbReference>
<evidence type="ECO:0000256" key="7">
    <source>
        <dbReference type="ARBA" id="ARBA00022801"/>
    </source>
</evidence>
<keyword evidence="11" id="KW-0234">DNA repair</keyword>
<evidence type="ECO:0000256" key="2">
    <source>
        <dbReference type="ARBA" id="ARBA00011322"/>
    </source>
</evidence>
<evidence type="ECO:0000313" key="15">
    <source>
        <dbReference type="EMBL" id="SFQ04484.1"/>
    </source>
</evidence>
<dbReference type="Pfam" id="PF04423">
    <property type="entry name" value="Rad50_zn_hook"/>
    <property type="match status" value="1"/>
</dbReference>
<dbReference type="PANTHER" id="PTHR32114">
    <property type="entry name" value="ABC TRANSPORTER ABCH.3"/>
    <property type="match status" value="1"/>
</dbReference>
<dbReference type="GO" id="GO:0004527">
    <property type="term" value="F:exonuclease activity"/>
    <property type="evidence" value="ECO:0007669"/>
    <property type="project" value="UniProtKB-KW"/>
</dbReference>
<evidence type="ECO:0000256" key="3">
    <source>
        <dbReference type="ARBA" id="ARBA00013368"/>
    </source>
</evidence>
<dbReference type="InterPro" id="IPR013134">
    <property type="entry name" value="Zn_hook_RAD50"/>
</dbReference>
<evidence type="ECO:0000313" key="16">
    <source>
        <dbReference type="Proteomes" id="UP000198577"/>
    </source>
</evidence>
<evidence type="ECO:0000256" key="8">
    <source>
        <dbReference type="ARBA" id="ARBA00022833"/>
    </source>
</evidence>
<keyword evidence="6" id="KW-0227">DNA damage</keyword>
<keyword evidence="8 12" id="KW-0862">Zinc</keyword>
<dbReference type="OrthoDB" id="9795626at2"/>
<dbReference type="InterPro" id="IPR027417">
    <property type="entry name" value="P-loop_NTPase"/>
</dbReference>
<evidence type="ECO:0000256" key="1">
    <source>
        <dbReference type="ARBA" id="ARBA00006930"/>
    </source>
</evidence>
<dbReference type="PANTHER" id="PTHR32114:SF2">
    <property type="entry name" value="ABC TRANSPORTER ABCH.3"/>
    <property type="match status" value="1"/>
</dbReference>
<dbReference type="RefSeq" id="WP_092282251.1">
    <property type="nucleotide sequence ID" value="NZ_FOXR01000010.1"/>
</dbReference>
<keyword evidence="4 12" id="KW-0479">Metal-binding</keyword>
<evidence type="ECO:0000256" key="5">
    <source>
        <dbReference type="ARBA" id="ARBA00022741"/>
    </source>
</evidence>
<comment type="subunit">
    <text evidence="2">Heterodimer of SbcC and SbcD.</text>
</comment>
<evidence type="ECO:0000256" key="9">
    <source>
        <dbReference type="ARBA" id="ARBA00022840"/>
    </source>
</evidence>
<dbReference type="Proteomes" id="UP000198577">
    <property type="component" value="Unassembled WGS sequence"/>
</dbReference>
<protein>
    <recommendedName>
        <fullName evidence="3">Nuclease SbcCD subunit C</fullName>
    </recommendedName>
</protein>
<gene>
    <name evidence="15" type="ORF">SAMN05444406_11060</name>
</gene>
<dbReference type="GO" id="GO:0005524">
    <property type="term" value="F:ATP binding"/>
    <property type="evidence" value="ECO:0007669"/>
    <property type="project" value="UniProtKB-KW"/>
</dbReference>
<dbReference type="STRING" id="937334.SAMN05444406_11060"/>
<dbReference type="GO" id="GO:0046872">
    <property type="term" value="F:metal ion binding"/>
    <property type="evidence" value="ECO:0007669"/>
    <property type="project" value="UniProtKB-UniRule"/>
</dbReference>
<feature type="coiled-coil region" evidence="13">
    <location>
        <begin position="318"/>
        <end position="418"/>
    </location>
</feature>
<evidence type="ECO:0000256" key="13">
    <source>
        <dbReference type="SAM" id="Coils"/>
    </source>
</evidence>
<evidence type="ECO:0000259" key="14">
    <source>
        <dbReference type="PROSITE" id="PS51131"/>
    </source>
</evidence>
<keyword evidence="16" id="KW-1185">Reference proteome</keyword>
<dbReference type="GO" id="GO:0006302">
    <property type="term" value="P:double-strand break repair"/>
    <property type="evidence" value="ECO:0007669"/>
    <property type="project" value="InterPro"/>
</dbReference>
<evidence type="ECO:0000256" key="6">
    <source>
        <dbReference type="ARBA" id="ARBA00022763"/>
    </source>
</evidence>
<dbReference type="Gene3D" id="1.10.287.510">
    <property type="entry name" value="Helix hairpin bin"/>
    <property type="match status" value="1"/>
</dbReference>
<feature type="coiled-coil region" evidence="13">
    <location>
        <begin position="452"/>
        <end position="554"/>
    </location>
</feature>
<dbReference type="GO" id="GO:0016887">
    <property type="term" value="F:ATP hydrolysis activity"/>
    <property type="evidence" value="ECO:0007669"/>
    <property type="project" value="InterPro"/>
</dbReference>
<feature type="binding site" evidence="12">
    <location>
        <position position="432"/>
    </location>
    <ligand>
        <name>Zn(2+)</name>
        <dbReference type="ChEBI" id="CHEBI:29105"/>
    </ligand>
</feature>
<dbReference type="Gene3D" id="3.40.50.300">
    <property type="entry name" value="P-loop containing nucleotide triphosphate hydrolases"/>
    <property type="match status" value="2"/>
</dbReference>
<feature type="domain" description="Zinc-hook" evidence="14">
    <location>
        <begin position="384"/>
        <end position="481"/>
    </location>
</feature>
<feature type="binding site" evidence="12">
    <location>
        <position position="429"/>
    </location>
    <ligand>
        <name>Zn(2+)</name>
        <dbReference type="ChEBI" id="CHEBI:29105"/>
    </ligand>
</feature>
<reference evidence="15 16" key="1">
    <citation type="submission" date="2016-10" db="EMBL/GenBank/DDBJ databases">
        <authorList>
            <person name="de Groot N.N."/>
        </authorList>
    </citation>
    <scope>NUCLEOTIDE SEQUENCE [LARGE SCALE GENOMIC DNA]</scope>
    <source>
        <strain evidence="15 16">DSM 20678</strain>
    </source>
</reference>
<dbReference type="EMBL" id="FOXR01000010">
    <property type="protein sequence ID" value="SFQ04484.1"/>
    <property type="molecule type" value="Genomic_DNA"/>
</dbReference>
<dbReference type="AlphaFoldDB" id="A0A1I5VA74"/>
<dbReference type="SUPFAM" id="SSF75712">
    <property type="entry name" value="Rad50 coiled-coil Zn hook"/>
    <property type="match status" value="1"/>
</dbReference>
<feature type="coiled-coil region" evidence="13">
    <location>
        <begin position="623"/>
        <end position="688"/>
    </location>
</feature>
<evidence type="ECO:0000256" key="4">
    <source>
        <dbReference type="ARBA" id="ARBA00022723"/>
    </source>
</evidence>
<keyword evidence="5" id="KW-0547">Nucleotide-binding</keyword>
<accession>A0A1I5VA74</accession>
<dbReference type="SUPFAM" id="SSF52540">
    <property type="entry name" value="P-loop containing nucleoside triphosphate hydrolases"/>
    <property type="match status" value="2"/>
</dbReference>
<sequence>MRPLTLYLRNFKSYGEKAPVLDFNLFDVALLSGDNGNGKSSLADAIAWCIWGKCKGMDGRGGVDDLVRTGADEMEVAFSFEEDGQVYKVVRKRDKRRGLSSLDFMIKRGDAFVPISGNRIDETQQKIQEVIKLDYETYLCTGYLSQGKADLFATKKPSERKEILAEILNLSVYDKLERKALDKRNEVQNSLELLEREIELLQQQIAEKEAVQSEIVQVENALDELQTKEKGLKDQLEALNRQKEEKNAIKERIEYHQQQLNLEQKQLIVLEKDRGNLQARIEDYRKTLENEAEIEKHYAEFKALEEQEKALAYKYQCTAELKNKRERLLGELRVKEQELRHRIDVLEREKAQLEGKIAQVEALHKEYQVCRKNIEELNALEKQLEALEKRVAEIVQETAELASREGALRRQLEELKERFTALKGAESSCPVCGRPLDVQHRDELMHGISEQGKAVQQSIQGLKKEMASLENERKQVQLRIDGIKTRLKTRSRLESQMALISNQINEAQEARQKVEELMVQLDPLKKQLEAKDYAQDAMQQIEEIERQIQQVGYDPQEHISVRDRLSRLAKVPSQWEAVQKARAQMDSDLESLQRVAKLIDDRKKHIQDMMLLLDTLEGSIKDLPQILTRISELERELQSLQRDIRAMEARRGALKERMGKILAAERQLEKKREEQRQLYQQLEVYKALALIYGKRGIQAAIIENAIPELQDETNRILAKITDGRLAVEFLTQRDTKSGNVVETLDIRISDGMDTRKYETYSGGEEFRINFAIRIALAKILANRAGANMRMLILDEGFGVLDEQGRERLVEVINAIRDEFDKILVITHVQELKDAFPVQIEVIKTPEGSTFRLVG</sequence>
<feature type="coiled-coil region" evidence="13">
    <location>
        <begin position="173"/>
        <end position="294"/>
    </location>
</feature>
<evidence type="ECO:0000256" key="10">
    <source>
        <dbReference type="ARBA" id="ARBA00023054"/>
    </source>
</evidence>